<reference evidence="2 3" key="1">
    <citation type="submission" date="2019-03" db="EMBL/GenBank/DDBJ databases">
        <title>Tal1 in Xanthomonas translucens pv. cerealis Contributes to Virulence in Bacterial Leaf Streak of Wheat.</title>
        <authorList>
            <person name="Shah S.M.A."/>
            <person name="Haq F."/>
            <person name="Ma W."/>
            <person name="Xu X."/>
            <person name="Wang S."/>
            <person name="Xu Z."/>
            <person name="Zou L."/>
            <person name="Zhu B."/>
            <person name="Chen G."/>
        </authorList>
    </citation>
    <scope>NUCLEOTIDE SEQUENCE [LARGE SCALE GENOMIC DNA]</scope>
    <source>
        <strain evidence="2 3">01</strain>
    </source>
</reference>
<gene>
    <name evidence="2" type="ORF">E4A48_10170</name>
</gene>
<protein>
    <recommendedName>
        <fullName evidence="4">Carboxypeptidase regulatory-like domain-containing protein</fullName>
    </recommendedName>
</protein>
<dbReference type="AlphaFoldDB" id="A0A514EDA0"/>
<evidence type="ECO:0000256" key="1">
    <source>
        <dbReference type="SAM" id="SignalP"/>
    </source>
</evidence>
<organism evidence="2 3">
    <name type="scientific">Xanthomonas cerealis pv. cerealis</name>
    <dbReference type="NCBI Taxonomy" id="152263"/>
    <lineage>
        <taxon>Bacteria</taxon>
        <taxon>Pseudomonadati</taxon>
        <taxon>Pseudomonadota</taxon>
        <taxon>Gammaproteobacteria</taxon>
        <taxon>Lysobacterales</taxon>
        <taxon>Lysobacteraceae</taxon>
        <taxon>Xanthomonas</taxon>
        <taxon>Xanthomonas translucens group</taxon>
        <taxon>Xanthomonas cerealis</taxon>
    </lineage>
</organism>
<name>A0A514EDA0_9XANT</name>
<sequence length="159" mass="16619">MSKAVFRKPCVGRRSMSRSLLFSAIVAATIAVPAVHAQESSGGVYGAVDMQGRIAAAQVVIRNLDTNATQIRKPDASVKYSIAGLSPGKYEIVLRCGEQRLASTQAIVRPGSYTAVAPLADRRAAATKLGEVRVSAAGINNAADNTAPIDVSTPQLARQ</sequence>
<evidence type="ECO:0008006" key="4">
    <source>
        <dbReference type="Google" id="ProtNLM"/>
    </source>
</evidence>
<dbReference type="Gene3D" id="2.60.40.1120">
    <property type="entry name" value="Carboxypeptidase-like, regulatory domain"/>
    <property type="match status" value="1"/>
</dbReference>
<dbReference type="Proteomes" id="UP000319349">
    <property type="component" value="Chromosome"/>
</dbReference>
<dbReference type="RefSeq" id="WP_142742355.1">
    <property type="nucleotide sequence ID" value="NZ_CP038228.1"/>
</dbReference>
<feature type="chain" id="PRO_5021752914" description="Carboxypeptidase regulatory-like domain-containing protein" evidence="1">
    <location>
        <begin position="38"/>
        <end position="159"/>
    </location>
</feature>
<feature type="signal peptide" evidence="1">
    <location>
        <begin position="1"/>
        <end position="37"/>
    </location>
</feature>
<evidence type="ECO:0000313" key="3">
    <source>
        <dbReference type="Proteomes" id="UP000319349"/>
    </source>
</evidence>
<keyword evidence="1" id="KW-0732">Signal</keyword>
<dbReference type="EMBL" id="CP038228">
    <property type="protein sequence ID" value="QDI04007.1"/>
    <property type="molecule type" value="Genomic_DNA"/>
</dbReference>
<accession>A0A514EDA0</accession>
<evidence type="ECO:0000313" key="2">
    <source>
        <dbReference type="EMBL" id="QDI04007.1"/>
    </source>
</evidence>
<proteinExistence type="predicted"/>
<keyword evidence="3" id="KW-1185">Reference proteome</keyword>